<comment type="subcellular location">
    <subcellularLocation>
        <location evidence="1">Nucleus</location>
    </subcellularLocation>
</comment>
<dbReference type="Pfam" id="PF03942">
    <property type="entry name" value="DTW"/>
    <property type="match status" value="1"/>
</dbReference>
<feature type="compositionally biased region" description="Low complexity" evidence="12">
    <location>
        <begin position="27"/>
        <end position="37"/>
    </location>
</feature>
<dbReference type="InterPro" id="IPR005636">
    <property type="entry name" value="DTW"/>
</dbReference>
<evidence type="ECO:0000256" key="8">
    <source>
        <dbReference type="ARBA" id="ARBA00038290"/>
    </source>
</evidence>
<evidence type="ECO:0000256" key="3">
    <source>
        <dbReference type="ARBA" id="ARBA00022679"/>
    </source>
</evidence>
<comment type="catalytic activity">
    <reaction evidence="11">
        <text>a uridine in tRNA + S-adenosyl-L-methionine = a 3-[(3S)-3-amino-3-carboxypropyl]uridine in tRNA + S-methyl-5'-thioadenosine + H(+)</text>
        <dbReference type="Rhea" id="RHEA:62432"/>
        <dbReference type="Rhea" id="RHEA-COMP:13339"/>
        <dbReference type="Rhea" id="RHEA-COMP:16092"/>
        <dbReference type="ChEBI" id="CHEBI:15378"/>
        <dbReference type="ChEBI" id="CHEBI:17509"/>
        <dbReference type="ChEBI" id="CHEBI:59789"/>
        <dbReference type="ChEBI" id="CHEBI:65315"/>
        <dbReference type="ChEBI" id="CHEBI:82930"/>
        <dbReference type="EC" id="2.5.1.25"/>
    </reaction>
</comment>
<evidence type="ECO:0000256" key="5">
    <source>
        <dbReference type="ARBA" id="ARBA00022694"/>
    </source>
</evidence>
<evidence type="ECO:0000256" key="6">
    <source>
        <dbReference type="ARBA" id="ARBA00023242"/>
    </source>
</evidence>
<proteinExistence type="inferred from homology"/>
<evidence type="ECO:0000256" key="2">
    <source>
        <dbReference type="ARBA" id="ARBA00012386"/>
    </source>
</evidence>
<evidence type="ECO:0000256" key="7">
    <source>
        <dbReference type="ARBA" id="ARBA00037050"/>
    </source>
</evidence>
<comment type="function">
    <text evidence="7">Catalyzes the formation of 3-(3-amino-3-carboxypropyl)uridine (acp3U) at position 20 in the D-loop of several cytoplasmic tRNAs (acp3U(20)).</text>
</comment>
<keyword evidence="4" id="KW-0949">S-adenosyl-L-methionine</keyword>
<comment type="caution">
    <text evidence="14">The sequence shown here is derived from an EMBL/GenBank/DDBJ whole genome shotgun (WGS) entry which is preliminary data.</text>
</comment>
<keyword evidence="5" id="KW-0819">tRNA processing</keyword>
<evidence type="ECO:0000256" key="1">
    <source>
        <dbReference type="ARBA" id="ARBA00004123"/>
    </source>
</evidence>
<evidence type="ECO:0000313" key="14">
    <source>
        <dbReference type="EMBL" id="RUP44286.1"/>
    </source>
</evidence>
<evidence type="ECO:0000256" key="9">
    <source>
        <dbReference type="ARBA" id="ARBA00039242"/>
    </source>
</evidence>
<dbReference type="GO" id="GO:0008033">
    <property type="term" value="P:tRNA processing"/>
    <property type="evidence" value="ECO:0007669"/>
    <property type="project" value="UniProtKB-KW"/>
</dbReference>
<dbReference type="Proteomes" id="UP000268093">
    <property type="component" value="Unassembled WGS sequence"/>
</dbReference>
<dbReference type="OrthoDB" id="248387at2759"/>
<dbReference type="PANTHER" id="PTHR15627:SF8">
    <property type="entry name" value="TRNA-URIDINE AMINOCARBOXYPROPYLTRANSFERASE 1"/>
    <property type="match status" value="1"/>
</dbReference>
<sequence length="331" mass="38077">MEDLGWNFDDIIEENISKQEPQKQAASIPSSRSSLLPPESTPSWSFFNEFHGISDTSFLYALSDRNACPKCQKPVKYFCYWCFEIVGCPPEQVPKIRLPIKMDVIKHENERDGKSTAVHAKIIAPDDVEIYPWNNFPEYDDPDEVVLLFVGKDAKTLSQMPQASFSKLVVVDGTWAQATKMVRDTPQLARLRRVTIAPRKTLFWRFQNKDEHHLATIEAMYYFFREYYDAYEAGTELDTVEASGLGRGHMNFGKDVGQTDGLGSSSQSASTTDVSASTSASTARPYDGRYDNMLFYYKFFYEMIQGKYRQDQGKRVFNKRQREGYIQYDDE</sequence>
<feature type="compositionally biased region" description="Low complexity" evidence="12">
    <location>
        <begin position="264"/>
        <end position="283"/>
    </location>
</feature>
<evidence type="ECO:0000256" key="12">
    <source>
        <dbReference type="SAM" id="MobiDB-lite"/>
    </source>
</evidence>
<organism evidence="14 15">
    <name type="scientific">Jimgerdemannia flammicorona</name>
    <dbReference type="NCBI Taxonomy" id="994334"/>
    <lineage>
        <taxon>Eukaryota</taxon>
        <taxon>Fungi</taxon>
        <taxon>Fungi incertae sedis</taxon>
        <taxon>Mucoromycota</taxon>
        <taxon>Mucoromycotina</taxon>
        <taxon>Endogonomycetes</taxon>
        <taxon>Endogonales</taxon>
        <taxon>Endogonaceae</taxon>
        <taxon>Jimgerdemannia</taxon>
    </lineage>
</organism>
<protein>
    <recommendedName>
        <fullName evidence="9">tRNA-uridine aminocarboxypropyltransferase 1</fullName>
        <ecNumber evidence="2">2.5.1.25</ecNumber>
    </recommendedName>
    <alternativeName>
        <fullName evidence="10">DTW domain-containing protein 1</fullName>
    </alternativeName>
</protein>
<gene>
    <name evidence="14" type="ORF">BC936DRAFT_149679</name>
</gene>
<dbReference type="PANTHER" id="PTHR15627">
    <property type="entry name" value="NATURAL KILLER CELL-SPECIFIC ANTIGEN KLIP1"/>
    <property type="match status" value="1"/>
</dbReference>
<keyword evidence="3" id="KW-0808">Transferase</keyword>
<dbReference type="EC" id="2.5.1.25" evidence="2"/>
<dbReference type="InterPro" id="IPR051521">
    <property type="entry name" value="tRNA_Mod/Golgi_Maint"/>
</dbReference>
<keyword evidence="15" id="KW-1185">Reference proteome</keyword>
<dbReference type="GO" id="GO:0016432">
    <property type="term" value="F:tRNA-uridine aminocarboxypropyltransferase activity"/>
    <property type="evidence" value="ECO:0007669"/>
    <property type="project" value="UniProtKB-EC"/>
</dbReference>
<keyword evidence="6" id="KW-0539">Nucleus</keyword>
<evidence type="ECO:0000259" key="13">
    <source>
        <dbReference type="SMART" id="SM01144"/>
    </source>
</evidence>
<dbReference type="AlphaFoldDB" id="A0A433D0C8"/>
<dbReference type="EMBL" id="RBNI01009200">
    <property type="protein sequence ID" value="RUP44286.1"/>
    <property type="molecule type" value="Genomic_DNA"/>
</dbReference>
<dbReference type="GO" id="GO:0005634">
    <property type="term" value="C:nucleus"/>
    <property type="evidence" value="ECO:0007669"/>
    <property type="project" value="UniProtKB-SubCell"/>
</dbReference>
<evidence type="ECO:0000313" key="15">
    <source>
        <dbReference type="Proteomes" id="UP000268093"/>
    </source>
</evidence>
<feature type="domain" description="DTW" evidence="13">
    <location>
        <begin position="75"/>
        <end position="309"/>
    </location>
</feature>
<dbReference type="SMART" id="SM01144">
    <property type="entry name" value="DTW"/>
    <property type="match status" value="1"/>
</dbReference>
<accession>A0A433D0C8</accession>
<name>A0A433D0C8_9FUNG</name>
<reference evidence="14 15" key="1">
    <citation type="journal article" date="2018" name="New Phytol.">
        <title>Phylogenomics of Endogonaceae and evolution of mycorrhizas within Mucoromycota.</title>
        <authorList>
            <person name="Chang Y."/>
            <person name="Desiro A."/>
            <person name="Na H."/>
            <person name="Sandor L."/>
            <person name="Lipzen A."/>
            <person name="Clum A."/>
            <person name="Barry K."/>
            <person name="Grigoriev I.V."/>
            <person name="Martin F.M."/>
            <person name="Stajich J.E."/>
            <person name="Smith M.E."/>
            <person name="Bonito G."/>
            <person name="Spatafora J.W."/>
        </authorList>
    </citation>
    <scope>NUCLEOTIDE SEQUENCE [LARGE SCALE GENOMIC DNA]</scope>
    <source>
        <strain evidence="14 15">GMNB39</strain>
    </source>
</reference>
<evidence type="ECO:0000256" key="10">
    <source>
        <dbReference type="ARBA" id="ARBA00042508"/>
    </source>
</evidence>
<evidence type="ECO:0000256" key="11">
    <source>
        <dbReference type="ARBA" id="ARBA00048718"/>
    </source>
</evidence>
<feature type="region of interest" description="Disordered" evidence="12">
    <location>
        <begin position="18"/>
        <end position="37"/>
    </location>
</feature>
<feature type="region of interest" description="Disordered" evidence="12">
    <location>
        <begin position="256"/>
        <end position="283"/>
    </location>
</feature>
<comment type="similarity">
    <text evidence="8">Belongs to the TDD superfamily. DTWD1 family.</text>
</comment>
<evidence type="ECO:0000256" key="4">
    <source>
        <dbReference type="ARBA" id="ARBA00022691"/>
    </source>
</evidence>